<protein>
    <submittedName>
        <fullName evidence="2">Uncharacterized protein</fullName>
    </submittedName>
</protein>
<dbReference type="Proteomes" id="UP000095283">
    <property type="component" value="Unplaced"/>
</dbReference>
<dbReference type="WBParaSite" id="Hba_12188">
    <property type="protein sequence ID" value="Hba_12188"/>
    <property type="gene ID" value="Hba_12188"/>
</dbReference>
<name>A0A1I7X3L4_HETBA</name>
<organism evidence="1 2">
    <name type="scientific">Heterorhabditis bacteriophora</name>
    <name type="common">Entomopathogenic nematode worm</name>
    <dbReference type="NCBI Taxonomy" id="37862"/>
    <lineage>
        <taxon>Eukaryota</taxon>
        <taxon>Metazoa</taxon>
        <taxon>Ecdysozoa</taxon>
        <taxon>Nematoda</taxon>
        <taxon>Chromadorea</taxon>
        <taxon>Rhabditida</taxon>
        <taxon>Rhabditina</taxon>
        <taxon>Rhabditomorpha</taxon>
        <taxon>Strongyloidea</taxon>
        <taxon>Heterorhabditidae</taxon>
        <taxon>Heterorhabditis</taxon>
    </lineage>
</organism>
<evidence type="ECO:0000313" key="1">
    <source>
        <dbReference type="Proteomes" id="UP000095283"/>
    </source>
</evidence>
<keyword evidence="1" id="KW-1185">Reference proteome</keyword>
<accession>A0A1I7X3L4</accession>
<reference evidence="2" key="1">
    <citation type="submission" date="2016-11" db="UniProtKB">
        <authorList>
            <consortium name="WormBaseParasite"/>
        </authorList>
    </citation>
    <scope>IDENTIFICATION</scope>
</reference>
<sequence length="81" mass="9357">MSNKIRCYQCTVPRTTINWANYCTQEVFCRGNYCMKGPDDKSNGIFYGCVDTPPLDRDGNRESLYQINIRVQSGAEYKETK</sequence>
<dbReference type="AlphaFoldDB" id="A0A1I7X3L4"/>
<evidence type="ECO:0000313" key="2">
    <source>
        <dbReference type="WBParaSite" id="Hba_12188"/>
    </source>
</evidence>
<proteinExistence type="predicted"/>